<feature type="chain" id="PRO_5004665543" description="PepSY domain-containing protein" evidence="1">
    <location>
        <begin position="33"/>
        <end position="175"/>
    </location>
</feature>
<dbReference type="RefSeq" id="WP_023361425.1">
    <property type="nucleotide sequence ID" value="NC_022657.1"/>
</dbReference>
<dbReference type="OrthoDB" id="3747754at2"/>
<keyword evidence="1" id="KW-0732">Signal</keyword>
<protein>
    <recommendedName>
        <fullName evidence="4">PepSY domain-containing protein</fullName>
    </recommendedName>
</protein>
<dbReference type="eggNOG" id="ENOG5033HRD">
    <property type="taxonomic scope" value="Bacteria"/>
</dbReference>
<feature type="signal peptide" evidence="1">
    <location>
        <begin position="1"/>
        <end position="32"/>
    </location>
</feature>
<dbReference type="KEGG" id="afs:AFR_15420"/>
<sequence>MNTAKLRSKRVIVTTVAAAALLGVGGTVWATAASADADVQGGDRDRVAAAAVQAAGGGTATDVETSDDAGQAYEVEVRKADGTEVDVALDKNLAVVTQKADTEDGTDTPDRVLSDTERTSAEKAALGAVSGGTVLQVEAGDDGAAYEVEVRGADNVEYDVELDSAFKVLTKNADN</sequence>
<dbReference type="STRING" id="1246995.AFR_15420"/>
<dbReference type="HOGENOM" id="CLU_1529388_0_0_11"/>
<keyword evidence="3" id="KW-1185">Reference proteome</keyword>
<dbReference type="AlphaFoldDB" id="U5W0B3"/>
<dbReference type="Gene3D" id="3.30.505.20">
    <property type="match status" value="2"/>
</dbReference>
<evidence type="ECO:0008006" key="4">
    <source>
        <dbReference type="Google" id="ProtNLM"/>
    </source>
</evidence>
<dbReference type="EMBL" id="CP006272">
    <property type="protein sequence ID" value="AGZ41366.1"/>
    <property type="molecule type" value="Genomic_DNA"/>
</dbReference>
<dbReference type="Proteomes" id="UP000017746">
    <property type="component" value="Chromosome"/>
</dbReference>
<gene>
    <name evidence="2" type="ORF">AFR_15420</name>
</gene>
<dbReference type="PATRIC" id="fig|1246995.3.peg.3131"/>
<evidence type="ECO:0000256" key="1">
    <source>
        <dbReference type="SAM" id="SignalP"/>
    </source>
</evidence>
<reference evidence="2 3" key="1">
    <citation type="journal article" date="2014" name="J. Biotechnol.">
        <title>Complete genome sequence of the actinobacterium Actinoplanes friuliensis HAG 010964, producer of the lipopeptide antibiotic friulimycin.</title>
        <authorList>
            <person name="Ruckert C."/>
            <person name="Szczepanowski R."/>
            <person name="Albersmeier A."/>
            <person name="Goesmann A."/>
            <person name="Fischer N."/>
            <person name="Steinkamper A."/>
            <person name="Puhler A."/>
            <person name="Biener R."/>
            <person name="Schwartz D."/>
            <person name="Kalinowski J."/>
        </authorList>
    </citation>
    <scope>NUCLEOTIDE SEQUENCE [LARGE SCALE GENOMIC DNA]</scope>
    <source>
        <strain evidence="2 3">DSM 7358</strain>
    </source>
</reference>
<organism evidence="2 3">
    <name type="scientific">Actinoplanes friuliensis DSM 7358</name>
    <dbReference type="NCBI Taxonomy" id="1246995"/>
    <lineage>
        <taxon>Bacteria</taxon>
        <taxon>Bacillati</taxon>
        <taxon>Actinomycetota</taxon>
        <taxon>Actinomycetes</taxon>
        <taxon>Micromonosporales</taxon>
        <taxon>Micromonosporaceae</taxon>
        <taxon>Actinoplanes</taxon>
    </lineage>
</organism>
<evidence type="ECO:0000313" key="2">
    <source>
        <dbReference type="EMBL" id="AGZ41366.1"/>
    </source>
</evidence>
<evidence type="ECO:0000313" key="3">
    <source>
        <dbReference type="Proteomes" id="UP000017746"/>
    </source>
</evidence>
<proteinExistence type="predicted"/>
<name>U5W0B3_9ACTN</name>
<accession>U5W0B3</accession>